<dbReference type="Proteomes" id="UP000469346">
    <property type="component" value="Unassembled WGS sequence"/>
</dbReference>
<keyword evidence="5" id="KW-1185">Reference proteome</keyword>
<dbReference type="InterPro" id="IPR003156">
    <property type="entry name" value="DHHA1_dom"/>
</dbReference>
<dbReference type="PANTHER" id="PTHR47618:SF1">
    <property type="entry name" value="BIFUNCTIONAL OLIGORIBONUCLEASE AND PAP PHOSPHATASE NRNA"/>
    <property type="match status" value="1"/>
</dbReference>
<dbReference type="Gene3D" id="3.10.310.30">
    <property type="match status" value="1"/>
</dbReference>
<dbReference type="SUPFAM" id="SSF64182">
    <property type="entry name" value="DHH phosphoesterases"/>
    <property type="match status" value="1"/>
</dbReference>
<evidence type="ECO:0000259" key="3">
    <source>
        <dbReference type="Pfam" id="PF02272"/>
    </source>
</evidence>
<dbReference type="GO" id="GO:0003676">
    <property type="term" value="F:nucleic acid binding"/>
    <property type="evidence" value="ECO:0007669"/>
    <property type="project" value="InterPro"/>
</dbReference>
<reference evidence="4 5" key="1">
    <citation type="submission" date="2020-02" db="EMBL/GenBank/DDBJ databases">
        <title>Comparative genomics of sulfur disproportionating microorganisms.</title>
        <authorList>
            <person name="Ward L.M."/>
            <person name="Bertran E."/>
            <person name="Johnston D.T."/>
        </authorList>
    </citation>
    <scope>NUCLEOTIDE SEQUENCE [LARGE SCALE GENOMIC DNA]</scope>
    <source>
        <strain evidence="4 5">DSM 100025</strain>
    </source>
</reference>
<dbReference type="InterPro" id="IPR051319">
    <property type="entry name" value="Oligoribo/pAp-PDE_c-di-AMP_PDE"/>
</dbReference>
<feature type="region of interest" description="Disordered" evidence="1">
    <location>
        <begin position="1"/>
        <end position="24"/>
    </location>
</feature>
<evidence type="ECO:0000313" key="4">
    <source>
        <dbReference type="EMBL" id="NDY41905.1"/>
    </source>
</evidence>
<accession>A0A6N9TKZ3</accession>
<dbReference type="EMBL" id="JAAGRR010000024">
    <property type="protein sequence ID" value="NDY41905.1"/>
    <property type="molecule type" value="Genomic_DNA"/>
</dbReference>
<organism evidence="4 5">
    <name type="scientific">Dissulfurirhabdus thermomarina</name>
    <dbReference type="NCBI Taxonomy" id="1765737"/>
    <lineage>
        <taxon>Bacteria</taxon>
        <taxon>Deltaproteobacteria</taxon>
        <taxon>Dissulfurirhabdaceae</taxon>
        <taxon>Dissulfurirhabdus</taxon>
    </lineage>
</organism>
<protein>
    <submittedName>
        <fullName evidence="4">Bifunctional oligoribonuclease/PAP phosphatase NrnA</fullName>
    </submittedName>
</protein>
<dbReference type="AlphaFoldDB" id="A0A6N9TKZ3"/>
<dbReference type="RefSeq" id="WP_163298058.1">
    <property type="nucleotide sequence ID" value="NZ_JAAGRR010000024.1"/>
</dbReference>
<dbReference type="InterPro" id="IPR001667">
    <property type="entry name" value="DDH_dom"/>
</dbReference>
<dbReference type="PANTHER" id="PTHR47618">
    <property type="entry name" value="BIFUNCTIONAL OLIGORIBONUCLEASE AND PAP PHOSPHATASE NRNA"/>
    <property type="match status" value="1"/>
</dbReference>
<dbReference type="Gene3D" id="3.90.1640.10">
    <property type="entry name" value="inorganic pyrophosphatase (n-terminal core)"/>
    <property type="match status" value="1"/>
</dbReference>
<evidence type="ECO:0000313" key="5">
    <source>
        <dbReference type="Proteomes" id="UP000469346"/>
    </source>
</evidence>
<sequence length="351" mass="37549">MTEPTSQTAAPGRCRRTPPQSPRPEALRRVAALLDGGERFVLTCHARPDGDAVGSLLGLGLALEAAGRDATLYMEAPVPPHLAFLPGSGRVVTEPPVPLAPGTVLVVLDCGEAGRVGRGGERLAREATSVVVLDHHLTQGEFGRDVVRYVDPEVFATGAIVLWVLNELGWPVSAEIATNLYAAIVSDTGAFQHNNTTALAFAMAEYLVSRGADPSGVARALYQSWPERRLRLLGLVLHTLEVRAGGRIGLLQATPEMFRTTGAREADTEDFVNYCRSIDSVEVAVFIREVHAGNVAVSLRSKTTYDVAALAQEFGGGGHFHAAGFRRSGSAGEIRALLLERLARDFDDLRP</sequence>
<name>A0A6N9TKZ3_DISTH</name>
<evidence type="ECO:0000256" key="1">
    <source>
        <dbReference type="SAM" id="MobiDB-lite"/>
    </source>
</evidence>
<proteinExistence type="predicted"/>
<feature type="domain" description="DHHA1" evidence="3">
    <location>
        <begin position="263"/>
        <end position="328"/>
    </location>
</feature>
<gene>
    <name evidence="4" type="ORF">G3N55_03460</name>
</gene>
<dbReference type="Pfam" id="PF01368">
    <property type="entry name" value="DHH"/>
    <property type="match status" value="1"/>
</dbReference>
<dbReference type="InterPro" id="IPR038763">
    <property type="entry name" value="DHH_sf"/>
</dbReference>
<comment type="caution">
    <text evidence="4">The sequence shown here is derived from an EMBL/GenBank/DDBJ whole genome shotgun (WGS) entry which is preliminary data.</text>
</comment>
<feature type="domain" description="DDH" evidence="2">
    <location>
        <begin position="40"/>
        <end position="184"/>
    </location>
</feature>
<evidence type="ECO:0000259" key="2">
    <source>
        <dbReference type="Pfam" id="PF01368"/>
    </source>
</evidence>
<dbReference type="Pfam" id="PF02272">
    <property type="entry name" value="DHHA1"/>
    <property type="match status" value="1"/>
</dbReference>